<feature type="compositionally biased region" description="Basic and acidic residues" evidence="1">
    <location>
        <begin position="23"/>
        <end position="32"/>
    </location>
</feature>
<name>A0A1R1YFY2_9FUNG</name>
<dbReference type="EMBL" id="LSSM01001612">
    <property type="protein sequence ID" value="OMJ25606.1"/>
    <property type="molecule type" value="Genomic_DNA"/>
</dbReference>
<protein>
    <submittedName>
        <fullName evidence="2">Uncharacterized protein</fullName>
    </submittedName>
</protein>
<dbReference type="Proteomes" id="UP000187429">
    <property type="component" value="Unassembled WGS sequence"/>
</dbReference>
<keyword evidence="3" id="KW-1185">Reference proteome</keyword>
<evidence type="ECO:0000313" key="2">
    <source>
        <dbReference type="EMBL" id="OMJ25606.1"/>
    </source>
</evidence>
<gene>
    <name evidence="2" type="ORF">AYI69_g4231</name>
</gene>
<organism evidence="2 3">
    <name type="scientific">Smittium culicis</name>
    <dbReference type="NCBI Taxonomy" id="133412"/>
    <lineage>
        <taxon>Eukaryota</taxon>
        <taxon>Fungi</taxon>
        <taxon>Fungi incertae sedis</taxon>
        <taxon>Zoopagomycota</taxon>
        <taxon>Kickxellomycotina</taxon>
        <taxon>Harpellomycetes</taxon>
        <taxon>Harpellales</taxon>
        <taxon>Legeriomycetaceae</taxon>
        <taxon>Smittium</taxon>
    </lineage>
</organism>
<sequence>MIQAQRSVLFYILESDSPGSSEDPPRASHNDTSDSNVKIRNLDPRPDVSISLTITASSSNSCCARSEKRKVIALGKQALELDSLEYQLNFLEKQDFGTYAIEFIVSN</sequence>
<evidence type="ECO:0000256" key="1">
    <source>
        <dbReference type="SAM" id="MobiDB-lite"/>
    </source>
</evidence>
<dbReference type="AlphaFoldDB" id="A0A1R1YFY2"/>
<proteinExistence type="predicted"/>
<feature type="region of interest" description="Disordered" evidence="1">
    <location>
        <begin position="15"/>
        <end position="42"/>
    </location>
</feature>
<comment type="caution">
    <text evidence="2">The sequence shown here is derived from an EMBL/GenBank/DDBJ whole genome shotgun (WGS) entry which is preliminary data.</text>
</comment>
<evidence type="ECO:0000313" key="3">
    <source>
        <dbReference type="Proteomes" id="UP000187429"/>
    </source>
</evidence>
<reference evidence="3" key="1">
    <citation type="submission" date="2017-01" db="EMBL/GenBank/DDBJ databases">
        <authorList>
            <person name="Wang Y."/>
            <person name="White M."/>
            <person name="Kvist S."/>
            <person name="Moncalvo J.-M."/>
        </authorList>
    </citation>
    <scope>NUCLEOTIDE SEQUENCE [LARGE SCALE GENOMIC DNA]</scope>
    <source>
        <strain evidence="3">ID-206-W2</strain>
    </source>
</reference>
<accession>A0A1R1YFY2</accession>
<dbReference type="OrthoDB" id="10475852at2759"/>